<evidence type="ECO:0000313" key="3">
    <source>
        <dbReference type="Proteomes" id="UP000000269"/>
    </source>
</evidence>
<feature type="region of interest" description="Disordered" evidence="1">
    <location>
        <begin position="82"/>
        <end position="103"/>
    </location>
</feature>
<reference evidence="3" key="1">
    <citation type="submission" date="2007-10" db="EMBL/GenBank/DDBJ databases">
        <title>Complete genome of Alkaliphilus oremlandii OhILAs.</title>
        <authorList>
            <person name="Copeland A."/>
            <person name="Lucas S."/>
            <person name="Lapidus A."/>
            <person name="Barry K."/>
            <person name="Detter J.C."/>
            <person name="Glavina del Rio T."/>
            <person name="Hammon N."/>
            <person name="Israni S."/>
            <person name="Dalin E."/>
            <person name="Tice H."/>
            <person name="Pitluck S."/>
            <person name="Chain P."/>
            <person name="Malfatti S."/>
            <person name="Shin M."/>
            <person name="Vergez L."/>
            <person name="Schmutz J."/>
            <person name="Larimer F."/>
            <person name="Land M."/>
            <person name="Hauser L."/>
            <person name="Kyrpides N."/>
            <person name="Mikhailova N."/>
            <person name="Stolz J.F."/>
            <person name="Dawson A."/>
            <person name="Fisher E."/>
            <person name="Crable B."/>
            <person name="Perera E."/>
            <person name="Lisak J."/>
            <person name="Ranganathan M."/>
            <person name="Basu P."/>
            <person name="Richardson P."/>
        </authorList>
    </citation>
    <scope>NUCLEOTIDE SEQUENCE [LARGE SCALE GENOMIC DNA]</scope>
    <source>
        <strain evidence="3">OhILAs</strain>
    </source>
</reference>
<dbReference type="Pfam" id="PF14282">
    <property type="entry name" value="FlxA"/>
    <property type="match status" value="1"/>
</dbReference>
<organism evidence="2 3">
    <name type="scientific">Alkaliphilus oremlandii (strain OhILAs)</name>
    <name type="common">Clostridium oremlandii (strain OhILAs)</name>
    <dbReference type="NCBI Taxonomy" id="350688"/>
    <lineage>
        <taxon>Bacteria</taxon>
        <taxon>Bacillati</taxon>
        <taxon>Bacillota</taxon>
        <taxon>Clostridia</taxon>
        <taxon>Peptostreptococcales</taxon>
        <taxon>Natronincolaceae</taxon>
        <taxon>Alkaliphilus</taxon>
    </lineage>
</organism>
<keyword evidence="3" id="KW-1185">Reference proteome</keyword>
<evidence type="ECO:0000313" key="2">
    <source>
        <dbReference type="EMBL" id="ABW19826.1"/>
    </source>
</evidence>
<sequence length="241" mass="28230">MMINGFRSNLEPINKNYMQGIANQRKDSIIEGLQKQMQNLQEQLTKISDNEEMTIEQKMDRKKELREQIEELNRQMMQRNLEIRKEEQEKKNEKIEEAAKKSDKNVKNEDILDKNLISYSSSFNKIKDHKLIQTRLEGESRVLRGEIKMDEDRGLDVSEKKKKLSELNSNIEKVAKDIGKELEGINTKIKETNKGENDKKALEKDATRGDKNIPKIYKPILGDQIEVKEQKEEDKKVDITL</sequence>
<dbReference type="eggNOG" id="COG4223">
    <property type="taxonomic scope" value="Bacteria"/>
</dbReference>
<evidence type="ECO:0000256" key="1">
    <source>
        <dbReference type="SAM" id="MobiDB-lite"/>
    </source>
</evidence>
<accession>A8MJ44</accession>
<protein>
    <submittedName>
        <fullName evidence="2">Uncharacterized protein</fullName>
    </submittedName>
</protein>
<proteinExistence type="predicted"/>
<dbReference type="EMBL" id="CP000853">
    <property type="protein sequence ID" value="ABW19826.1"/>
    <property type="molecule type" value="Genomic_DNA"/>
</dbReference>
<gene>
    <name evidence="2" type="ordered locus">Clos_2293</name>
</gene>
<dbReference type="OrthoDB" id="2066927at2"/>
<dbReference type="HOGENOM" id="CLU_1149968_0_0_9"/>
<dbReference type="Proteomes" id="UP000000269">
    <property type="component" value="Chromosome"/>
</dbReference>
<dbReference type="AlphaFoldDB" id="A8MJ44"/>
<dbReference type="STRING" id="350688.Clos_2293"/>
<dbReference type="KEGG" id="aoe:Clos_2293"/>
<dbReference type="InterPro" id="IPR025577">
    <property type="entry name" value="FlxA"/>
</dbReference>
<name>A8MJ44_ALKOO</name>